<keyword evidence="8" id="KW-0862">Zinc</keyword>
<keyword evidence="5 12" id="KW-0547">Nucleotide-binding</keyword>
<feature type="compositionally biased region" description="Basic residues" evidence="13">
    <location>
        <begin position="606"/>
        <end position="618"/>
    </location>
</feature>
<evidence type="ECO:0000256" key="7">
    <source>
        <dbReference type="ARBA" id="ARBA00022777"/>
    </source>
</evidence>
<dbReference type="InterPro" id="IPR002423">
    <property type="entry name" value="Cpn60/GroEL/TCP-1"/>
</dbReference>
<evidence type="ECO:0000313" key="16">
    <source>
        <dbReference type="EMBL" id="OAP62359.1"/>
    </source>
</evidence>
<dbReference type="GO" id="GO:0000285">
    <property type="term" value="F:1-phosphatidylinositol-3-phosphate 5-kinase activity"/>
    <property type="evidence" value="ECO:0007669"/>
    <property type="project" value="UniProtKB-EC"/>
</dbReference>
<feature type="domain" description="FYVE-type" evidence="14">
    <location>
        <begin position="445"/>
        <end position="504"/>
    </location>
</feature>
<dbReference type="SUPFAM" id="SSF57903">
    <property type="entry name" value="FYVE/PHD zinc finger"/>
    <property type="match status" value="1"/>
</dbReference>
<feature type="domain" description="PIPK" evidence="15">
    <location>
        <begin position="2096"/>
        <end position="2431"/>
    </location>
</feature>
<evidence type="ECO:0000256" key="6">
    <source>
        <dbReference type="ARBA" id="ARBA00022771"/>
    </source>
</evidence>
<dbReference type="Pfam" id="PF00118">
    <property type="entry name" value="Cpn60_TCP1"/>
    <property type="match status" value="1"/>
</dbReference>
<dbReference type="STRING" id="1367422.A0A178ZRA2"/>
<feature type="region of interest" description="Disordered" evidence="13">
    <location>
        <begin position="1086"/>
        <end position="1125"/>
    </location>
</feature>
<dbReference type="InterPro" id="IPR027483">
    <property type="entry name" value="PInositol-4-P-4/5-kinase_C_sf"/>
</dbReference>
<feature type="compositionally biased region" description="Polar residues" evidence="13">
    <location>
        <begin position="166"/>
        <end position="181"/>
    </location>
</feature>
<dbReference type="SUPFAM" id="SSF56104">
    <property type="entry name" value="SAICAR synthase-like"/>
    <property type="match status" value="1"/>
</dbReference>
<dbReference type="Pfam" id="PF01363">
    <property type="entry name" value="FYVE"/>
    <property type="match status" value="1"/>
</dbReference>
<dbReference type="Gene3D" id="3.30.800.10">
    <property type="entry name" value="Phosphatidylinositol Phosphate Kinase II Beta"/>
    <property type="match status" value="1"/>
</dbReference>
<keyword evidence="4" id="KW-0479">Metal-binding</keyword>
<evidence type="ECO:0000256" key="5">
    <source>
        <dbReference type="ARBA" id="ARBA00022741"/>
    </source>
</evidence>
<sequence>MPPSSIASMPPDKDKDVQRDRDSPSASSIFLPLGRKARRDSRSSLSHDLDQDALNHALNSIHTAASQSNHLTVFNDYTDPPTASETENKSLASEIQGGISGLYNKLRATVGVSKDGEDHHQETPTALSLVDDRASSKLSSGLTSKAQSPRLTASDATLPTDPAPSKVSSKATSITKPSIPSTPALRSPTGPPPPSSHLADPSVTSVNIHAVGSANHSRAGSAFELDSPHERSLAASTDSESLRKALSKQGTETSFSERGNKLLTSPLLSARGVPASHDRGLSTASNQSHYSLGDGVASPPLLASPQAERSTTRVVVANRQDNSSHQRHINPLDLLAENAANTTNTSSSSQGKPSDPSGLKSPLLSTSEHRPSEKLTPKISQSRLPGFYASRTTSSESSVSAGLLRANLNHADDDRRSIVINRTPQARPLSKLRSKLLSKEFWMRDENAKDCFHCGEQFTTFRRKHHCRTCGQIFDSKCTVLISGSHFGSNSAVRVCKPCESIITSHDDDSSDYSAEDLALTESTARPRTPEPALFTRGLSRFEDDNTSVTSQSLEQMARTPTMSFPVRRAFDGANRNSAVLEFDTTDRPLPRPSSSRSLKATHSIGHGHKRHHSKHQHIRNYKAYHEDRAPFQRRAADDGLKAGKSSAFHRDSIIDPDLAQYLSDDPSSEEDQSINEALNQDKLSRSEPDSDKSAIGGLLAAVRKGRSRLGDRSIAGFLNLGKEADEASVLSSRNVEALRGSRKRNLSVSSSIHRGTPRTTRERLQLIIPGNQDDLQDSLGDSASIYRGHSRMIRSASMHGVAAPAMELNRASIQHVHKMLQQLLKDADIPKVQSWEDALIPILLKATDDVDPDVQGGDDIDIRNYVKLKKIPGGKPGDTAYISGLIFTKNVALKSMARSHTNPKILIITFALEYARHEQHFMSLDPVIRQEKEYLANLVGRIAALKPDVLLAQRNISGLALELLEKANITTIFNVKSSVLEAVSRCTEARVVHSMDKLTSLSDPFGRCDSFEVKTFVADGRRKTYVYLSGCPPQLGCTIALRGADRPTLSKIKRVTEFMVYVVYNLKLETCLMRDEFALIPSAPTANTSETTVNGQPKTAANENEGTSQDANGHTEKGDSNAVESGDVSNAEIIALEKEVRFAQAVRTDSADSAPIPDDIPVPTFYEDLVLKHETRILSASPFVKFMQPYLLMRARELERRVAFLRRLRDQDLSAEQTMEDKGKTSKFTLIQPEMVHRHLAGASKKVREIIHAVHDAEYDKAVYNYESQKKQWETYLSGNRNLFDPFAHQNIVVLFSLVSTETSVPCSGPDLLAFSFYNEHETEAEFEADCTLGQYVEDLCYRANDICPSDACEKKMHEHHRQYVHGEAQITVFVQPYPSKMRGFQDVILMWSQCKVCGVETTVTPMSTSTWKYSFGKYLELSFWSADLHARAGICPHDLHRDHFRYFGYKDFALRVHYDPIDLLEIIVPRMRLTWKIDNDLRFRNDFYTRLEHRITKFMVSVKLRLKNINAEAVLPEMADACRAEIERLMKKANEEHASLIKQLQERYTNTRYWETIPLNAVLRATQEKVSEWDDSFADFERNYFPSETDIHRLATLQLKKIFLDRDVSVASLKSDDEGTTTPPAEEVTDEKGEVGETPTEGRRPSKLSPEKTQSFLQSVLEEHATTPAEEIGISAVPEITKSDVQSLPSVLDGPRNVEDVKHLDLAIASPAQQPVLVPEDMPSPKSLTSTVDPTRDDKPPQATISSPDRDKVEVSPDTPEIVISAQPTQPIDTPQPGVHGASPTTVLRRRIDGKSSPGLTRAHSQPAGAVTLRSTAAQANSSTLSAVNAINGFPKQSPALSAHSGDTDLSIPDKKLSERLGFSHLKNKTFSKSQSLIPRAVTNRKESRVSNLAKHFEQLSREFERERIRERRLRNARNMQSRVYPLAASKPIVEVFKDVDVAVDERGDSDDIFDKDDEPPVETEKSSTTAEGMAKIGQPEPDEGELHVEEPATDTAENETDVPSSSHAPSEAEEQSDVDEAEEEIFLPDSPEDLMRMSQDDIDLKELPKHERTSLMKMLTNFWAERSSSGWTNLEYPLGGSEHIFADCDIVVREDEPSSIIAFALDSHDYTTMLQNMQNRPPQEELAHDFPGHDHTDDLQTEVMHSLLRKTGTHLKYQFQEGPAKMLCKIFFAEQFDAVRRKCGVADRFVESLSRCLKWDSKGGKTRSLFLKTLDDRFILKSLSPIETQSFLKFAPNYFQIMSEAFFHELPSVIAKMFGFYQIIVKNSATGLEYNWFLLVMENLFYDRVPTRIFDLKGSMRNRKMNATGEKGEVLLDENMVEFIYESPLFAREHSKKLLRSSVHNDTLFLARQNVMDYSLMVAIDENRKELVVGIIDCIRTYTWDKKLESWIKDRGLVPVRGGNKNRPTVTSPREYKRRFREAMNRYVLEAPDCWHQFKPVRVERRLLEGRGEKDVGGADVGRDQDGEKDNEVQLFS</sequence>
<evidence type="ECO:0000256" key="3">
    <source>
        <dbReference type="ARBA" id="ARBA00022679"/>
    </source>
</evidence>
<evidence type="ECO:0000256" key="4">
    <source>
        <dbReference type="ARBA" id="ARBA00022723"/>
    </source>
</evidence>
<dbReference type="InterPro" id="IPR044769">
    <property type="entry name" value="PIKfyve_PIPKc"/>
</dbReference>
<evidence type="ECO:0000256" key="12">
    <source>
        <dbReference type="PROSITE-ProRule" id="PRU00781"/>
    </source>
</evidence>
<accession>A0A178ZRA2</accession>
<dbReference type="SUPFAM" id="SSF52029">
    <property type="entry name" value="GroEL apical domain-like"/>
    <property type="match status" value="1"/>
</dbReference>
<evidence type="ECO:0000256" key="1">
    <source>
        <dbReference type="ARBA" id="ARBA00000768"/>
    </source>
</evidence>
<dbReference type="InterPro" id="IPR011011">
    <property type="entry name" value="Znf_FYVE_PHD"/>
</dbReference>
<keyword evidence="7 12" id="KW-0418">Kinase</keyword>
<feature type="region of interest" description="Disordered" evidence="13">
    <location>
        <begin position="1615"/>
        <end position="1653"/>
    </location>
</feature>
<feature type="compositionally biased region" description="Low complexity" evidence="13">
    <location>
        <begin position="341"/>
        <end position="358"/>
    </location>
</feature>
<dbReference type="PROSITE" id="PS50178">
    <property type="entry name" value="ZF_FYVE"/>
    <property type="match status" value="1"/>
</dbReference>
<evidence type="ECO:0000256" key="9">
    <source>
        <dbReference type="ARBA" id="ARBA00022840"/>
    </source>
</evidence>
<dbReference type="FunFam" id="3.30.810.10:FF:000001">
    <property type="entry name" value="1-phosphatidylinositol 3-phosphate 5-kinase FAB1"/>
    <property type="match status" value="1"/>
</dbReference>
<feature type="compositionally biased region" description="Basic and acidic residues" evidence="13">
    <location>
        <begin position="1632"/>
        <end position="1646"/>
    </location>
</feature>
<evidence type="ECO:0000256" key="13">
    <source>
        <dbReference type="SAM" id="MobiDB-lite"/>
    </source>
</evidence>
<comment type="catalytic activity">
    <reaction evidence="1">
        <text>a 1,2-diacyl-sn-glycero-3-phospho-(1D-myo-inositol-3-phosphate) + ATP = a 1,2-diacyl-sn-glycero-3-phospho-(1D-myo-inositol-3,5-bisphosphate) + ADP + H(+)</text>
        <dbReference type="Rhea" id="RHEA:13609"/>
        <dbReference type="ChEBI" id="CHEBI:15378"/>
        <dbReference type="ChEBI" id="CHEBI:30616"/>
        <dbReference type="ChEBI" id="CHEBI:57923"/>
        <dbReference type="ChEBI" id="CHEBI:58088"/>
        <dbReference type="ChEBI" id="CHEBI:456216"/>
        <dbReference type="EC" id="2.7.1.150"/>
    </reaction>
</comment>
<dbReference type="PANTHER" id="PTHR45748:SF7">
    <property type="entry name" value="1-PHOSPHATIDYLINOSITOL 3-PHOSPHATE 5-KINASE-RELATED"/>
    <property type="match status" value="1"/>
</dbReference>
<dbReference type="PANTHER" id="PTHR45748">
    <property type="entry name" value="1-PHOSPHATIDYLINOSITOL 3-PHOSPHATE 5-KINASE-RELATED"/>
    <property type="match status" value="1"/>
</dbReference>
<feature type="compositionally biased region" description="Acidic residues" evidence="13">
    <location>
        <begin position="1950"/>
        <end position="1964"/>
    </location>
</feature>
<dbReference type="Pfam" id="PF01504">
    <property type="entry name" value="PIP5K"/>
    <property type="match status" value="1"/>
</dbReference>
<name>A0A178ZRA2_9EURO</name>
<dbReference type="GO" id="GO:0005524">
    <property type="term" value="F:ATP binding"/>
    <property type="evidence" value="ECO:0007669"/>
    <property type="project" value="UniProtKB-UniRule"/>
</dbReference>
<protein>
    <recommendedName>
        <fullName evidence="2">1-phosphatidylinositol-3-phosphate 5-kinase</fullName>
        <ecNumber evidence="2">2.7.1.150</ecNumber>
    </recommendedName>
    <alternativeName>
        <fullName evidence="10">Type III PIP kinase</fullName>
    </alternativeName>
</protein>
<dbReference type="EMBL" id="LVYI01000003">
    <property type="protein sequence ID" value="OAP62359.1"/>
    <property type="molecule type" value="Genomic_DNA"/>
</dbReference>
<dbReference type="GO" id="GO:0010008">
    <property type="term" value="C:endosome membrane"/>
    <property type="evidence" value="ECO:0007669"/>
    <property type="project" value="TreeGrafter"/>
</dbReference>
<dbReference type="InterPro" id="IPR027484">
    <property type="entry name" value="PInositol-4-P-5-kinase_N"/>
</dbReference>
<gene>
    <name evidence="16" type="ORF">AYL99_04562</name>
</gene>
<dbReference type="RefSeq" id="XP_018695726.1">
    <property type="nucleotide sequence ID" value="XM_018836076.1"/>
</dbReference>
<feature type="region of interest" description="Disordered" evidence="13">
    <location>
        <begin position="1715"/>
        <end position="1759"/>
    </location>
</feature>
<feature type="region of interest" description="Disordered" evidence="13">
    <location>
        <begin position="113"/>
        <end position="201"/>
    </location>
</feature>
<feature type="compositionally biased region" description="Basic and acidic residues" evidence="13">
    <location>
        <begin position="367"/>
        <end position="376"/>
    </location>
</feature>
<dbReference type="FunFam" id="3.50.7.10:FF:000007">
    <property type="entry name" value="1-phosphatidylinositol 3-phosphate 5-kinase isoform X1"/>
    <property type="match status" value="1"/>
</dbReference>
<dbReference type="OrthoDB" id="158357at2759"/>
<dbReference type="SMART" id="SM00330">
    <property type="entry name" value="PIPKc"/>
    <property type="match status" value="1"/>
</dbReference>
<dbReference type="GO" id="GO:0000329">
    <property type="term" value="C:fungal-type vacuole membrane"/>
    <property type="evidence" value="ECO:0007669"/>
    <property type="project" value="TreeGrafter"/>
</dbReference>
<evidence type="ECO:0000259" key="14">
    <source>
        <dbReference type="PROSITE" id="PS50178"/>
    </source>
</evidence>
<feature type="compositionally biased region" description="Polar residues" evidence="13">
    <location>
        <begin position="1086"/>
        <end position="1113"/>
    </location>
</feature>
<dbReference type="CDD" id="cd17300">
    <property type="entry name" value="PIPKc_PIKfyve"/>
    <property type="match status" value="1"/>
</dbReference>
<feature type="compositionally biased region" description="Low complexity" evidence="13">
    <location>
        <begin position="593"/>
        <end position="605"/>
    </location>
</feature>
<dbReference type="GO" id="GO:0046854">
    <property type="term" value="P:phosphatidylinositol phosphate biosynthetic process"/>
    <property type="evidence" value="ECO:0007669"/>
    <property type="project" value="TreeGrafter"/>
</dbReference>
<keyword evidence="17" id="KW-1185">Reference proteome</keyword>
<feature type="compositionally biased region" description="Acidic residues" evidence="13">
    <location>
        <begin position="2014"/>
        <end position="2032"/>
    </location>
</feature>
<feature type="region of interest" description="Disordered" evidence="13">
    <location>
        <begin position="580"/>
        <end position="618"/>
    </location>
</feature>
<keyword evidence="9 12" id="KW-0067">ATP-binding</keyword>
<organism evidence="16 17">
    <name type="scientific">Fonsecaea erecta</name>
    <dbReference type="NCBI Taxonomy" id="1367422"/>
    <lineage>
        <taxon>Eukaryota</taxon>
        <taxon>Fungi</taxon>
        <taxon>Dikarya</taxon>
        <taxon>Ascomycota</taxon>
        <taxon>Pezizomycotina</taxon>
        <taxon>Eurotiomycetes</taxon>
        <taxon>Chaetothyriomycetidae</taxon>
        <taxon>Chaetothyriales</taxon>
        <taxon>Herpotrichiellaceae</taxon>
        <taxon>Fonsecaea</taxon>
    </lineage>
</organism>
<comment type="caution">
    <text evidence="16">The sequence shown here is derived from an EMBL/GenBank/DDBJ whole genome shotgun (WGS) entry which is preliminary data.</text>
</comment>
<keyword evidence="6 11" id="KW-0863">Zinc-finger</keyword>
<dbReference type="InterPro" id="IPR000306">
    <property type="entry name" value="Znf_FYVE"/>
</dbReference>
<dbReference type="InterPro" id="IPR027409">
    <property type="entry name" value="GroEL-like_apical_dom_sf"/>
</dbReference>
<feature type="region of interest" description="Disordered" evidence="13">
    <location>
        <begin position="1950"/>
        <end position="2032"/>
    </location>
</feature>
<dbReference type="Gene3D" id="3.50.7.10">
    <property type="entry name" value="GroEL"/>
    <property type="match status" value="1"/>
</dbReference>
<evidence type="ECO:0000256" key="10">
    <source>
        <dbReference type="ARBA" id="ARBA00075294"/>
    </source>
</evidence>
<feature type="compositionally biased region" description="Polar residues" evidence="13">
    <location>
        <begin position="136"/>
        <end position="157"/>
    </location>
</feature>
<dbReference type="PROSITE" id="PS51455">
    <property type="entry name" value="PIPK"/>
    <property type="match status" value="1"/>
</dbReference>
<feature type="region of interest" description="Disordered" evidence="13">
    <location>
        <begin position="2456"/>
        <end position="2480"/>
    </location>
</feature>
<evidence type="ECO:0000259" key="15">
    <source>
        <dbReference type="PROSITE" id="PS51455"/>
    </source>
</evidence>
<dbReference type="InterPro" id="IPR013083">
    <property type="entry name" value="Znf_RING/FYVE/PHD"/>
</dbReference>
<reference evidence="16 17" key="1">
    <citation type="submission" date="2016-04" db="EMBL/GenBank/DDBJ databases">
        <title>Draft genome of Fonsecaea erecta CBS 125763.</title>
        <authorList>
            <person name="Weiss V.A."/>
            <person name="Vicente V.A."/>
            <person name="Raittz R.T."/>
            <person name="Moreno L.F."/>
            <person name="De Souza E.M."/>
            <person name="Pedrosa F.O."/>
            <person name="Steffens M.B."/>
            <person name="Faoro H."/>
            <person name="Tadra-Sfeir M.Z."/>
            <person name="Najafzadeh M.J."/>
            <person name="Felipe M.S."/>
            <person name="Teixeira M."/>
            <person name="Sun J."/>
            <person name="Xi L."/>
            <person name="Gomes R."/>
            <person name="De Azevedo C.M."/>
            <person name="Salgado C.G."/>
            <person name="Da Silva M.B."/>
            <person name="Nascimento M.F."/>
            <person name="Queiroz-Telles F."/>
            <person name="Attili D.S."/>
            <person name="Gorbushina A."/>
        </authorList>
    </citation>
    <scope>NUCLEOTIDE SEQUENCE [LARGE SCALE GENOMIC DNA]</scope>
    <source>
        <strain evidence="16 17">CBS 125763</strain>
    </source>
</reference>
<dbReference type="CDD" id="cd03334">
    <property type="entry name" value="Fab1_TCP"/>
    <property type="match status" value="1"/>
</dbReference>
<evidence type="ECO:0000256" key="8">
    <source>
        <dbReference type="ARBA" id="ARBA00022833"/>
    </source>
</evidence>
<dbReference type="Gene3D" id="3.30.40.10">
    <property type="entry name" value="Zinc/RING finger domain, C3HC4 (zinc finger)"/>
    <property type="match status" value="1"/>
</dbReference>
<evidence type="ECO:0000256" key="2">
    <source>
        <dbReference type="ARBA" id="ARBA00012009"/>
    </source>
</evidence>
<feature type="region of interest" description="Disordered" evidence="13">
    <location>
        <begin position="266"/>
        <end position="313"/>
    </location>
</feature>
<feature type="region of interest" description="Disordered" evidence="13">
    <location>
        <begin position="219"/>
        <end position="241"/>
    </location>
</feature>
<dbReference type="GeneID" id="30008731"/>
<dbReference type="Gene3D" id="3.30.810.10">
    <property type="entry name" value="2-Layer Sandwich"/>
    <property type="match status" value="1"/>
</dbReference>
<dbReference type="InterPro" id="IPR002498">
    <property type="entry name" value="PInositol-4-P-4/5-kinase_core"/>
</dbReference>
<dbReference type="FunFam" id="3.30.800.10:FF:000005">
    <property type="entry name" value="1-phosphatidylinositol-3-phosphate 5-kinase (Fab1)"/>
    <property type="match status" value="1"/>
</dbReference>
<dbReference type="FunFam" id="3.30.40.10:FF:000283">
    <property type="entry name" value="1-phosphatidylinositol-3-phosphate 5-kinase (Fab1)"/>
    <property type="match status" value="1"/>
</dbReference>
<proteinExistence type="predicted"/>
<keyword evidence="3 12" id="KW-0808">Transferase</keyword>
<dbReference type="InterPro" id="IPR017455">
    <property type="entry name" value="Znf_FYVE-rel"/>
</dbReference>
<evidence type="ECO:0000313" key="17">
    <source>
        <dbReference type="Proteomes" id="UP000078343"/>
    </source>
</evidence>
<dbReference type="GO" id="GO:0008270">
    <property type="term" value="F:zinc ion binding"/>
    <property type="evidence" value="ECO:0007669"/>
    <property type="project" value="UniProtKB-KW"/>
</dbReference>
<feature type="region of interest" description="Disordered" evidence="13">
    <location>
        <begin position="1"/>
        <end position="48"/>
    </location>
</feature>
<feature type="region of interest" description="Disordered" evidence="13">
    <location>
        <begin position="341"/>
        <end position="383"/>
    </location>
</feature>
<feature type="compositionally biased region" description="Basic and acidic residues" evidence="13">
    <location>
        <begin position="11"/>
        <end position="23"/>
    </location>
</feature>
<evidence type="ECO:0000256" key="11">
    <source>
        <dbReference type="PROSITE-ProRule" id="PRU00091"/>
    </source>
</evidence>
<dbReference type="EC" id="2.7.1.150" evidence="2"/>
<dbReference type="Proteomes" id="UP000078343">
    <property type="component" value="Unassembled WGS sequence"/>
</dbReference>
<dbReference type="SMART" id="SM00064">
    <property type="entry name" value="FYVE"/>
    <property type="match status" value="1"/>
</dbReference>